<feature type="region of interest" description="Disordered" evidence="1">
    <location>
        <begin position="1"/>
        <end position="37"/>
    </location>
</feature>
<protein>
    <submittedName>
        <fullName evidence="2">Uncharacterized protein</fullName>
    </submittedName>
</protein>
<gene>
    <name evidence="2" type="ORF">BSU04_29280</name>
</gene>
<reference evidence="3" key="1">
    <citation type="submission" date="2017-01" db="EMBL/GenBank/DDBJ databases">
        <title>Genome Analysis of Deinococcus marmoris KOPRI26562.</title>
        <authorList>
            <person name="Kim J.H."/>
            <person name="Oh H.-M."/>
        </authorList>
    </citation>
    <scope>NUCLEOTIDE SEQUENCE [LARGE SCALE GENOMIC DNA]</scope>
    <source>
        <strain evidence="3">PAMC 26633</strain>
    </source>
</reference>
<dbReference type="EMBL" id="MTHB01000198">
    <property type="protein sequence ID" value="OXC74896.1"/>
    <property type="molecule type" value="Genomic_DNA"/>
</dbReference>
<dbReference type="Proteomes" id="UP000214720">
    <property type="component" value="Unassembled WGS sequence"/>
</dbReference>
<evidence type="ECO:0000313" key="2">
    <source>
        <dbReference type="EMBL" id="OXC74896.1"/>
    </source>
</evidence>
<proteinExistence type="predicted"/>
<dbReference type="AlphaFoldDB" id="A0A226WUM0"/>
<name>A0A226WUM0_CABSO</name>
<organism evidence="2 3">
    <name type="scientific">Caballeronia sordidicola</name>
    <name type="common">Burkholderia sordidicola</name>
    <dbReference type="NCBI Taxonomy" id="196367"/>
    <lineage>
        <taxon>Bacteria</taxon>
        <taxon>Pseudomonadati</taxon>
        <taxon>Pseudomonadota</taxon>
        <taxon>Betaproteobacteria</taxon>
        <taxon>Burkholderiales</taxon>
        <taxon>Burkholderiaceae</taxon>
        <taxon>Caballeronia</taxon>
    </lineage>
</organism>
<comment type="caution">
    <text evidence="2">The sequence shown here is derived from an EMBL/GenBank/DDBJ whole genome shotgun (WGS) entry which is preliminary data.</text>
</comment>
<evidence type="ECO:0000256" key="1">
    <source>
        <dbReference type="SAM" id="MobiDB-lite"/>
    </source>
</evidence>
<accession>A0A226WUM0</accession>
<sequence>MATAFLRGLGRSRLPVIDPQGTLGGSDTGHSRWCATV</sequence>
<evidence type="ECO:0000313" key="3">
    <source>
        <dbReference type="Proteomes" id="UP000214720"/>
    </source>
</evidence>